<proteinExistence type="predicted"/>
<gene>
    <name evidence="1" type="ORF">BDZ94DRAFT_1258281</name>
</gene>
<evidence type="ECO:0000313" key="1">
    <source>
        <dbReference type="EMBL" id="KAF9463682.1"/>
    </source>
</evidence>
<dbReference type="EMBL" id="MU150260">
    <property type="protein sequence ID" value="KAF9463682.1"/>
    <property type="molecule type" value="Genomic_DNA"/>
</dbReference>
<sequence>MELHRLSIIRNSAQHPGKCLQNFSNHYRHNISDSEQVGTMVVIQSLAYLAVKD</sequence>
<name>A0A9P5Y525_9AGAR</name>
<comment type="caution">
    <text evidence="1">The sequence shown here is derived from an EMBL/GenBank/DDBJ whole genome shotgun (WGS) entry which is preliminary data.</text>
</comment>
<accession>A0A9P5Y525</accession>
<protein>
    <submittedName>
        <fullName evidence="1">Uncharacterized protein</fullName>
    </submittedName>
</protein>
<dbReference type="AlphaFoldDB" id="A0A9P5Y525"/>
<evidence type="ECO:0000313" key="2">
    <source>
        <dbReference type="Proteomes" id="UP000807353"/>
    </source>
</evidence>
<keyword evidence="2" id="KW-1185">Reference proteome</keyword>
<organism evidence="1 2">
    <name type="scientific">Collybia nuda</name>
    <dbReference type="NCBI Taxonomy" id="64659"/>
    <lineage>
        <taxon>Eukaryota</taxon>
        <taxon>Fungi</taxon>
        <taxon>Dikarya</taxon>
        <taxon>Basidiomycota</taxon>
        <taxon>Agaricomycotina</taxon>
        <taxon>Agaricomycetes</taxon>
        <taxon>Agaricomycetidae</taxon>
        <taxon>Agaricales</taxon>
        <taxon>Tricholomatineae</taxon>
        <taxon>Clitocybaceae</taxon>
        <taxon>Collybia</taxon>
    </lineage>
</organism>
<dbReference type="Proteomes" id="UP000807353">
    <property type="component" value="Unassembled WGS sequence"/>
</dbReference>
<reference evidence="1" key="1">
    <citation type="submission" date="2020-11" db="EMBL/GenBank/DDBJ databases">
        <authorList>
            <consortium name="DOE Joint Genome Institute"/>
            <person name="Ahrendt S."/>
            <person name="Riley R."/>
            <person name="Andreopoulos W."/>
            <person name="Labutti K."/>
            <person name="Pangilinan J."/>
            <person name="Ruiz-Duenas F.J."/>
            <person name="Barrasa J.M."/>
            <person name="Sanchez-Garcia M."/>
            <person name="Camarero S."/>
            <person name="Miyauchi S."/>
            <person name="Serrano A."/>
            <person name="Linde D."/>
            <person name="Babiker R."/>
            <person name="Drula E."/>
            <person name="Ayuso-Fernandez I."/>
            <person name="Pacheco R."/>
            <person name="Padilla G."/>
            <person name="Ferreira P."/>
            <person name="Barriuso J."/>
            <person name="Kellner H."/>
            <person name="Castanera R."/>
            <person name="Alfaro M."/>
            <person name="Ramirez L."/>
            <person name="Pisabarro A.G."/>
            <person name="Kuo A."/>
            <person name="Tritt A."/>
            <person name="Lipzen A."/>
            <person name="He G."/>
            <person name="Yan M."/>
            <person name="Ng V."/>
            <person name="Cullen D."/>
            <person name="Martin F."/>
            <person name="Rosso M.-N."/>
            <person name="Henrissat B."/>
            <person name="Hibbett D."/>
            <person name="Martinez A.T."/>
            <person name="Grigoriev I.V."/>
        </authorList>
    </citation>
    <scope>NUCLEOTIDE SEQUENCE</scope>
    <source>
        <strain evidence="1">CBS 247.69</strain>
    </source>
</reference>